<feature type="transmembrane region" description="Helical" evidence="6">
    <location>
        <begin position="268"/>
        <end position="292"/>
    </location>
</feature>
<feature type="transmembrane region" description="Helical" evidence="6">
    <location>
        <begin position="312"/>
        <end position="336"/>
    </location>
</feature>
<evidence type="ECO:0000256" key="3">
    <source>
        <dbReference type="ARBA" id="ARBA00022692"/>
    </source>
</evidence>
<dbReference type="Proteomes" id="UP001209540">
    <property type="component" value="Unassembled WGS sequence"/>
</dbReference>
<feature type="transmembrane region" description="Helical" evidence="6">
    <location>
        <begin position="199"/>
        <end position="218"/>
    </location>
</feature>
<evidence type="ECO:0000256" key="1">
    <source>
        <dbReference type="ARBA" id="ARBA00004141"/>
    </source>
</evidence>
<dbReference type="PANTHER" id="PTHR22950">
    <property type="entry name" value="AMINO ACID TRANSPORTER"/>
    <property type="match status" value="1"/>
</dbReference>
<evidence type="ECO:0000256" key="4">
    <source>
        <dbReference type="ARBA" id="ARBA00022989"/>
    </source>
</evidence>
<sequence>MGSEKKEYSTSFDSKPISASVISPELKPIKRFPYDWKDKLFDPDFDVDRSNGGTAFTAYYNIVCCVCGTGMLSLPSVLASGGWSALTLLLLCWWMTSYCSTILIQCLYYGGSYRCKTVHEVATRAFGRIGGYLSLFFNAWILLGTPTLYFVLIGENLNDLCQGTAGEIGAVYWSIIFIVAIAIPFAFMKTMDSLSWTSLLGVIVTFATTLICVIVAGLDRPNQTNVVHENVIWEGWPGAIAVIAFSLGGNVVYPNCEAAMKKPQQWPMVSVIGLTTCALLYIMIAVPGYLVYGETAQNPIYNSIPNGVGRTLAIVLVTVNIIVSAPIFLGSFALDLEIMMGITVERLGTKKEFLFRALWRIFLMVFCGVIACTVPHFSPLMSLFGAVGYSTSIFVIPILCFWKLTGFRNKPIYEIAWGFLILLMGIVGLVFGTWDAVESLIAAYTS</sequence>
<dbReference type="GO" id="GO:0005774">
    <property type="term" value="C:vacuolar membrane"/>
    <property type="evidence" value="ECO:0007669"/>
    <property type="project" value="TreeGrafter"/>
</dbReference>
<evidence type="ECO:0000313" key="8">
    <source>
        <dbReference type="EMBL" id="KAI9259556.1"/>
    </source>
</evidence>
<name>A0AAD5K7Y8_9FUNG</name>
<reference evidence="8" key="1">
    <citation type="journal article" date="2022" name="IScience">
        <title>Evolution of zygomycete secretomes and the origins of terrestrial fungal ecologies.</title>
        <authorList>
            <person name="Chang Y."/>
            <person name="Wang Y."/>
            <person name="Mondo S."/>
            <person name="Ahrendt S."/>
            <person name="Andreopoulos W."/>
            <person name="Barry K."/>
            <person name="Beard J."/>
            <person name="Benny G.L."/>
            <person name="Blankenship S."/>
            <person name="Bonito G."/>
            <person name="Cuomo C."/>
            <person name="Desiro A."/>
            <person name="Gervers K.A."/>
            <person name="Hundley H."/>
            <person name="Kuo A."/>
            <person name="LaButti K."/>
            <person name="Lang B.F."/>
            <person name="Lipzen A."/>
            <person name="O'Donnell K."/>
            <person name="Pangilinan J."/>
            <person name="Reynolds N."/>
            <person name="Sandor L."/>
            <person name="Smith M.E."/>
            <person name="Tsang A."/>
            <person name="Grigoriev I.V."/>
            <person name="Stajich J.E."/>
            <person name="Spatafora J.W."/>
        </authorList>
    </citation>
    <scope>NUCLEOTIDE SEQUENCE</scope>
    <source>
        <strain evidence="8">RSA 2281</strain>
    </source>
</reference>
<comment type="similarity">
    <text evidence="2">Belongs to the amino acid/polyamine transporter 2 family.</text>
</comment>
<feature type="transmembrane region" description="Helical" evidence="6">
    <location>
        <begin position="129"/>
        <end position="150"/>
    </location>
</feature>
<feature type="transmembrane region" description="Helical" evidence="6">
    <location>
        <begin position="383"/>
        <end position="402"/>
    </location>
</feature>
<keyword evidence="3 6" id="KW-0812">Transmembrane</keyword>
<evidence type="ECO:0000256" key="2">
    <source>
        <dbReference type="ARBA" id="ARBA00008066"/>
    </source>
</evidence>
<feature type="transmembrane region" description="Helical" evidence="6">
    <location>
        <begin position="414"/>
        <end position="434"/>
    </location>
</feature>
<feature type="transmembrane region" description="Helical" evidence="6">
    <location>
        <begin position="58"/>
        <end position="79"/>
    </location>
</feature>
<dbReference type="AlphaFoldDB" id="A0AAD5K7Y8"/>
<dbReference type="EMBL" id="JAIXMP010000017">
    <property type="protein sequence ID" value="KAI9259556.1"/>
    <property type="molecule type" value="Genomic_DNA"/>
</dbReference>
<keyword evidence="9" id="KW-1185">Reference proteome</keyword>
<feature type="transmembrane region" description="Helical" evidence="6">
    <location>
        <begin position="238"/>
        <end position="256"/>
    </location>
</feature>
<reference evidence="8" key="2">
    <citation type="submission" date="2023-02" db="EMBL/GenBank/DDBJ databases">
        <authorList>
            <consortium name="DOE Joint Genome Institute"/>
            <person name="Mondo S.J."/>
            <person name="Chang Y."/>
            <person name="Wang Y."/>
            <person name="Ahrendt S."/>
            <person name="Andreopoulos W."/>
            <person name="Barry K."/>
            <person name="Beard J."/>
            <person name="Benny G.L."/>
            <person name="Blankenship S."/>
            <person name="Bonito G."/>
            <person name="Cuomo C."/>
            <person name="Desiro A."/>
            <person name="Gervers K.A."/>
            <person name="Hundley H."/>
            <person name="Kuo A."/>
            <person name="LaButti K."/>
            <person name="Lang B.F."/>
            <person name="Lipzen A."/>
            <person name="O'Donnell K."/>
            <person name="Pangilinan J."/>
            <person name="Reynolds N."/>
            <person name="Sandor L."/>
            <person name="Smith M.W."/>
            <person name="Tsang A."/>
            <person name="Grigoriev I.V."/>
            <person name="Stajich J.E."/>
            <person name="Spatafora J.W."/>
        </authorList>
    </citation>
    <scope>NUCLEOTIDE SEQUENCE</scope>
    <source>
        <strain evidence="8">RSA 2281</strain>
    </source>
</reference>
<gene>
    <name evidence="8" type="ORF">BDA99DRAFT_538517</name>
</gene>
<evidence type="ECO:0000313" key="9">
    <source>
        <dbReference type="Proteomes" id="UP001209540"/>
    </source>
</evidence>
<evidence type="ECO:0000256" key="5">
    <source>
        <dbReference type="ARBA" id="ARBA00023136"/>
    </source>
</evidence>
<feature type="transmembrane region" description="Helical" evidence="6">
    <location>
        <begin position="357"/>
        <end position="377"/>
    </location>
</feature>
<dbReference type="Pfam" id="PF01490">
    <property type="entry name" value="Aa_trans"/>
    <property type="match status" value="1"/>
</dbReference>
<evidence type="ECO:0000256" key="6">
    <source>
        <dbReference type="SAM" id="Phobius"/>
    </source>
</evidence>
<dbReference type="Gene3D" id="1.20.1740.10">
    <property type="entry name" value="Amino acid/polyamine transporter I"/>
    <property type="match status" value="1"/>
</dbReference>
<organism evidence="8 9">
    <name type="scientific">Phascolomyces articulosus</name>
    <dbReference type="NCBI Taxonomy" id="60185"/>
    <lineage>
        <taxon>Eukaryota</taxon>
        <taxon>Fungi</taxon>
        <taxon>Fungi incertae sedis</taxon>
        <taxon>Mucoromycota</taxon>
        <taxon>Mucoromycotina</taxon>
        <taxon>Mucoromycetes</taxon>
        <taxon>Mucorales</taxon>
        <taxon>Lichtheimiaceae</taxon>
        <taxon>Phascolomyces</taxon>
    </lineage>
</organism>
<evidence type="ECO:0000259" key="7">
    <source>
        <dbReference type="Pfam" id="PF01490"/>
    </source>
</evidence>
<dbReference type="InterPro" id="IPR013057">
    <property type="entry name" value="AA_transpt_TM"/>
</dbReference>
<proteinExistence type="inferred from homology"/>
<keyword evidence="4 6" id="KW-1133">Transmembrane helix</keyword>
<comment type="subcellular location">
    <subcellularLocation>
        <location evidence="1">Membrane</location>
        <topology evidence="1">Multi-pass membrane protein</topology>
    </subcellularLocation>
</comment>
<feature type="transmembrane region" description="Helical" evidence="6">
    <location>
        <begin position="85"/>
        <end position="108"/>
    </location>
</feature>
<accession>A0AAD5K7Y8</accession>
<dbReference type="GO" id="GO:0015179">
    <property type="term" value="F:L-amino acid transmembrane transporter activity"/>
    <property type="evidence" value="ECO:0007669"/>
    <property type="project" value="TreeGrafter"/>
</dbReference>
<comment type="caution">
    <text evidence="8">The sequence shown here is derived from an EMBL/GenBank/DDBJ whole genome shotgun (WGS) entry which is preliminary data.</text>
</comment>
<dbReference type="PANTHER" id="PTHR22950:SF349">
    <property type="entry name" value="AMINO ACID TRANSPORTER TRANSMEMBRANE DOMAIN-CONTAINING PROTEIN"/>
    <property type="match status" value="1"/>
</dbReference>
<keyword evidence="5 6" id="KW-0472">Membrane</keyword>
<feature type="domain" description="Amino acid transporter transmembrane" evidence="7">
    <location>
        <begin position="52"/>
        <end position="435"/>
    </location>
</feature>
<feature type="transmembrane region" description="Helical" evidence="6">
    <location>
        <begin position="170"/>
        <end position="187"/>
    </location>
</feature>
<protein>
    <submittedName>
        <fullName evidence="8">Transmembrane amino acid transporter protein-domain-containing protein</fullName>
    </submittedName>
</protein>